<dbReference type="FunFam" id="3.40.50.1820:FF:000072">
    <property type="entry name" value="Serine carboxypeptidase-like 19"/>
    <property type="match status" value="1"/>
</dbReference>
<dbReference type="PANTHER" id="PTHR11802">
    <property type="entry name" value="SERINE PROTEASE FAMILY S10 SERINE CARBOXYPEPTIDASE"/>
    <property type="match status" value="1"/>
</dbReference>
<dbReference type="InterPro" id="IPR033124">
    <property type="entry name" value="Ser_caboxypep_his_AS"/>
</dbReference>
<evidence type="ECO:0000313" key="7">
    <source>
        <dbReference type="EMBL" id="EPS73196.1"/>
    </source>
</evidence>
<feature type="chain" id="PRO_5004562239" evidence="6">
    <location>
        <begin position="21"/>
        <end position="444"/>
    </location>
</feature>
<keyword evidence="3" id="KW-0645">Protease</keyword>
<evidence type="ECO:0000256" key="4">
    <source>
        <dbReference type="ARBA" id="ARBA00022801"/>
    </source>
</evidence>
<protein>
    <submittedName>
        <fullName evidence="7">Uncharacterized protein</fullName>
    </submittedName>
</protein>
<evidence type="ECO:0000256" key="3">
    <source>
        <dbReference type="ARBA" id="ARBA00022670"/>
    </source>
</evidence>
<dbReference type="Gene3D" id="3.40.50.1820">
    <property type="entry name" value="alpha/beta hydrolase"/>
    <property type="match status" value="1"/>
</dbReference>
<dbReference type="OrthoDB" id="443318at2759"/>
<keyword evidence="4" id="KW-0378">Hydrolase</keyword>
<reference evidence="7 8" key="1">
    <citation type="journal article" date="2013" name="BMC Genomics">
        <title>The miniature genome of a carnivorous plant Genlisea aurea contains a low number of genes and short non-coding sequences.</title>
        <authorList>
            <person name="Leushkin E.V."/>
            <person name="Sutormin R.A."/>
            <person name="Nabieva E.R."/>
            <person name="Penin A.A."/>
            <person name="Kondrashov A.S."/>
            <person name="Logacheva M.D."/>
        </authorList>
    </citation>
    <scope>NUCLEOTIDE SEQUENCE [LARGE SCALE GENOMIC DNA]</scope>
</reference>
<evidence type="ECO:0000256" key="5">
    <source>
        <dbReference type="ARBA" id="ARBA00023180"/>
    </source>
</evidence>
<dbReference type="PROSITE" id="PS00560">
    <property type="entry name" value="CARBOXYPEPT_SER_HIS"/>
    <property type="match status" value="1"/>
</dbReference>
<evidence type="ECO:0000313" key="8">
    <source>
        <dbReference type="Proteomes" id="UP000015453"/>
    </source>
</evidence>
<evidence type="ECO:0000256" key="1">
    <source>
        <dbReference type="ARBA" id="ARBA00009431"/>
    </source>
</evidence>
<evidence type="ECO:0000256" key="2">
    <source>
        <dbReference type="ARBA" id="ARBA00022645"/>
    </source>
</evidence>
<keyword evidence="8" id="KW-1185">Reference proteome</keyword>
<dbReference type="InterPro" id="IPR029058">
    <property type="entry name" value="AB_hydrolase_fold"/>
</dbReference>
<accession>S8D6W6</accession>
<gene>
    <name evidence="7" type="ORF">M569_01551</name>
</gene>
<dbReference type="PRINTS" id="PR00724">
    <property type="entry name" value="CRBOXYPTASEC"/>
</dbReference>
<keyword evidence="5" id="KW-0325">Glycoprotein</keyword>
<sequence>MTISSSAILLILLIPIVAWSSSIVENLPGFSGALPFKLETGYVGVGENELFYYFIESERDPVTDPLIIWITGGPGCSALSGLVYEIGPMTFNGSSPVLKLNPYSWTKAASIVFVDSPVGTGFSYSTTPQGYQTSDTQTAQDNYSFLKKWLLSHPEFMTNPLFIAGDSYGGKMAILLALLVAQGIEAGVEPRLLLQGYLIGNTVTETAKDYNQRLPYAHRLGLLSDDYYALAKRHCNGEYVNPDPGNMLCNNALHLFQMCLKDVDYAHILEPKCISSSGTVGGLIRLIPNQNDEPECREGTYVSSAIWANDETVRDSLHVRKGTISEWVRCNDSVSYAYDVQTVFHHYRVLIEKGYDGLLYSGDHDMVIPYLATLETVRELNLTLHEAWRPWRVNKQIAGYTQSYKHNGAYVVFATVKGGGHTAPEYRPRECLEMMKRYTSKLPL</sequence>
<comment type="similarity">
    <text evidence="1">Belongs to the peptidase S10 family.</text>
</comment>
<evidence type="ECO:0000256" key="6">
    <source>
        <dbReference type="SAM" id="SignalP"/>
    </source>
</evidence>
<dbReference type="AlphaFoldDB" id="S8D6W6"/>
<organism evidence="7 8">
    <name type="scientific">Genlisea aurea</name>
    <dbReference type="NCBI Taxonomy" id="192259"/>
    <lineage>
        <taxon>Eukaryota</taxon>
        <taxon>Viridiplantae</taxon>
        <taxon>Streptophyta</taxon>
        <taxon>Embryophyta</taxon>
        <taxon>Tracheophyta</taxon>
        <taxon>Spermatophyta</taxon>
        <taxon>Magnoliopsida</taxon>
        <taxon>eudicotyledons</taxon>
        <taxon>Gunneridae</taxon>
        <taxon>Pentapetalae</taxon>
        <taxon>asterids</taxon>
        <taxon>lamiids</taxon>
        <taxon>Lamiales</taxon>
        <taxon>Lentibulariaceae</taxon>
        <taxon>Genlisea</taxon>
    </lineage>
</organism>
<dbReference type="SUPFAM" id="SSF53474">
    <property type="entry name" value="alpha/beta-Hydrolases"/>
    <property type="match status" value="1"/>
</dbReference>
<dbReference type="Pfam" id="PF00450">
    <property type="entry name" value="Peptidase_S10"/>
    <property type="match status" value="1"/>
</dbReference>
<dbReference type="Proteomes" id="UP000015453">
    <property type="component" value="Unassembled WGS sequence"/>
</dbReference>
<name>S8D6W6_9LAMI</name>
<dbReference type="GO" id="GO:0016747">
    <property type="term" value="F:acyltransferase activity, transferring groups other than amino-acyl groups"/>
    <property type="evidence" value="ECO:0007669"/>
    <property type="project" value="TreeGrafter"/>
</dbReference>
<dbReference type="GO" id="GO:0019748">
    <property type="term" value="P:secondary metabolic process"/>
    <property type="evidence" value="ECO:0007669"/>
    <property type="project" value="TreeGrafter"/>
</dbReference>
<feature type="signal peptide" evidence="6">
    <location>
        <begin position="1"/>
        <end position="20"/>
    </location>
</feature>
<dbReference type="PANTHER" id="PTHR11802:SF224">
    <property type="entry name" value="SERINE CARBOXYPEPTIDASE-LIKE 7 ISOFORM X1"/>
    <property type="match status" value="1"/>
</dbReference>
<comment type="caution">
    <text evidence="7">The sequence shown here is derived from an EMBL/GenBank/DDBJ whole genome shotgun (WGS) entry which is preliminary data.</text>
</comment>
<dbReference type="InterPro" id="IPR001563">
    <property type="entry name" value="Peptidase_S10"/>
</dbReference>
<dbReference type="GO" id="GO:0006508">
    <property type="term" value="P:proteolysis"/>
    <property type="evidence" value="ECO:0007669"/>
    <property type="project" value="UniProtKB-KW"/>
</dbReference>
<keyword evidence="6" id="KW-0732">Signal</keyword>
<dbReference type="GO" id="GO:0004185">
    <property type="term" value="F:serine-type carboxypeptidase activity"/>
    <property type="evidence" value="ECO:0007669"/>
    <property type="project" value="InterPro"/>
</dbReference>
<dbReference type="EMBL" id="AUSU01000522">
    <property type="protein sequence ID" value="EPS73196.1"/>
    <property type="molecule type" value="Genomic_DNA"/>
</dbReference>
<keyword evidence="2" id="KW-0121">Carboxypeptidase</keyword>
<proteinExistence type="inferred from homology"/>